<sequence>MTEWTKAEAKAADAILATLYTAHYAASDKHSSLVDSLHRAANDKQRYYGRTPYWTMSVDEALAGATKAAEGTTYRAEQAAKHVAAYPASLDAVKAAKAAIDAHEAEHYKGWLRFFLVQDGHIHRSTHCSSLRATTRIAWLPNLSGETEVEAVAEHGAMLCTKCFPSAPVEWTMGKAAPADQCPGSGEAYVEGTKTDPRRRTVYGECSHCHVPQVITMYGVTRKHKLPKPGK</sequence>
<evidence type="ECO:0000313" key="2">
    <source>
        <dbReference type="Proteomes" id="UP000515878"/>
    </source>
</evidence>
<dbReference type="KEGG" id="vg:60323680"/>
<keyword evidence="2" id="KW-1185">Reference proteome</keyword>
<reference evidence="1 2" key="1">
    <citation type="submission" date="2020-07" db="EMBL/GenBank/DDBJ databases">
        <authorList>
            <person name="Pollenz R.S."/>
            <person name="Bancroft C.T."/>
            <person name="Cornely K."/>
            <person name="Smith L.A."/>
            <person name="Fackenthal J.D."/>
            <person name="Perez M.T."/>
            <person name="Gainey M.D."/>
            <person name="Carvell W.N."/>
            <person name="Spence R.D."/>
            <person name="Chalal J."/>
            <person name="Beyer A.R."/>
            <person name="Garlena R.A."/>
            <person name="Russell D.A."/>
            <person name="Pope W.H."/>
            <person name="Jacobs-Sera D."/>
            <person name="Hatfull G.F."/>
        </authorList>
    </citation>
    <scope>NUCLEOTIDE SEQUENCE [LARGE SCALE GENOMIC DNA]</scope>
</reference>
<dbReference type="RefSeq" id="YP_009952234.1">
    <property type="nucleotide sequence ID" value="NC_051609.1"/>
</dbReference>
<dbReference type="EMBL" id="MT723940">
    <property type="protein sequence ID" value="QNJ58312.1"/>
    <property type="molecule type" value="Genomic_DNA"/>
</dbReference>
<proteinExistence type="predicted"/>
<organism evidence="1 2">
    <name type="scientific">Mycobacterium phage Ellie</name>
    <dbReference type="NCBI Taxonomy" id="2762405"/>
    <lineage>
        <taxon>Viruses</taxon>
        <taxon>Duplodnaviria</taxon>
        <taxon>Heunggongvirae</taxon>
        <taxon>Uroviricota</taxon>
        <taxon>Caudoviricetes</taxon>
        <taxon>Weiservirinae</taxon>
        <taxon>Amginevirus</taxon>
        <taxon>Amginevirus ellie</taxon>
    </lineage>
</organism>
<dbReference type="Proteomes" id="UP000515878">
    <property type="component" value="Segment"/>
</dbReference>
<gene>
    <name evidence="1" type="primary">89</name>
    <name evidence="1" type="ORF">SEA_ELLIE_89</name>
</gene>
<evidence type="ECO:0000313" key="1">
    <source>
        <dbReference type="EMBL" id="QNJ58312.1"/>
    </source>
</evidence>
<dbReference type="GeneID" id="60323680"/>
<accession>A0A7G8LM40</accession>
<name>A0A7G8LM40_9CAUD</name>
<protein>
    <submittedName>
        <fullName evidence="1">Uncharacterized protein</fullName>
    </submittedName>
</protein>